<dbReference type="Pfam" id="PF00561">
    <property type="entry name" value="Abhydrolase_1"/>
    <property type="match status" value="1"/>
</dbReference>
<gene>
    <name evidence="3" type="ORF">IPF40_02535</name>
</gene>
<proteinExistence type="predicted"/>
<reference evidence="3 4" key="1">
    <citation type="submission" date="2020-10" db="EMBL/GenBank/DDBJ databases">
        <title>Connecting structure to function with the recovery of over 1000 high-quality activated sludge metagenome-assembled genomes encoding full-length rRNA genes using long-read sequencing.</title>
        <authorList>
            <person name="Singleton C.M."/>
            <person name="Petriglieri F."/>
            <person name="Kristensen J.M."/>
            <person name="Kirkegaard R.H."/>
            <person name="Michaelsen T.Y."/>
            <person name="Andersen M.H."/>
            <person name="Karst S.M."/>
            <person name="Dueholm M.S."/>
            <person name="Nielsen P.H."/>
            <person name="Albertsen M."/>
        </authorList>
    </citation>
    <scope>NUCLEOTIDE SEQUENCE [LARGE SCALE GENOMIC DNA]</scope>
    <source>
        <strain evidence="3">AalE_18-Q3-R2-46_BAT3C.188</strain>
    </source>
</reference>
<dbReference type="Proteomes" id="UP000718281">
    <property type="component" value="Unassembled WGS sequence"/>
</dbReference>
<evidence type="ECO:0000256" key="1">
    <source>
        <dbReference type="ARBA" id="ARBA00022801"/>
    </source>
</evidence>
<evidence type="ECO:0000313" key="4">
    <source>
        <dbReference type="Proteomes" id="UP000718281"/>
    </source>
</evidence>
<dbReference type="SUPFAM" id="SSF53474">
    <property type="entry name" value="alpha/beta-Hydrolases"/>
    <property type="match status" value="1"/>
</dbReference>
<dbReference type="PRINTS" id="PR00412">
    <property type="entry name" value="EPOXHYDRLASE"/>
</dbReference>
<name>A0A934X4B6_9MICO</name>
<dbReference type="GO" id="GO:0016787">
    <property type="term" value="F:hydrolase activity"/>
    <property type="evidence" value="ECO:0007669"/>
    <property type="project" value="UniProtKB-KW"/>
</dbReference>
<dbReference type="InterPro" id="IPR029058">
    <property type="entry name" value="AB_hydrolase_fold"/>
</dbReference>
<dbReference type="AlphaFoldDB" id="A0A934X4B6"/>
<sequence>MSDAASVLLDGPWEHEYVAANGARFHVALAGDGPLVLLLHDFPQFWWAWRHQLVALADAGYRAAAVDLRGFGASDKPPRGYDTYTATADAAAVIRSLGEERAVVVGAGLGGWTAWAMPNLQPAFTRGIGAVSMAHPAIMQRAARRDRAQRSALSFVGHLQWPFRPERSLIRDDTLVRRYLTSWAAPGGTFPSEEEISRYAAALALPFVAHSAAEYYRWFGRNQVRRDGPLFQRRVGSPIQVPVLQVQGSADGCVLADATGGSQRYVSGPYTYQAIEGAGHFLPEEAPTQVNRALIDWLATVPA</sequence>
<dbReference type="PANTHER" id="PTHR43329">
    <property type="entry name" value="EPOXIDE HYDROLASE"/>
    <property type="match status" value="1"/>
</dbReference>
<dbReference type="Gene3D" id="3.40.50.1820">
    <property type="entry name" value="alpha/beta hydrolase"/>
    <property type="match status" value="1"/>
</dbReference>
<dbReference type="InterPro" id="IPR000639">
    <property type="entry name" value="Epox_hydrolase-like"/>
</dbReference>
<protein>
    <submittedName>
        <fullName evidence="3">Alpha/beta hydrolase</fullName>
    </submittedName>
</protein>
<organism evidence="3 4">
    <name type="scientific">Candidatus Phosphoribacter hodrii</name>
    <dbReference type="NCBI Taxonomy" id="2953743"/>
    <lineage>
        <taxon>Bacteria</taxon>
        <taxon>Bacillati</taxon>
        <taxon>Actinomycetota</taxon>
        <taxon>Actinomycetes</taxon>
        <taxon>Micrococcales</taxon>
        <taxon>Dermatophilaceae</taxon>
        <taxon>Candidatus Phosphoribacter</taxon>
    </lineage>
</organism>
<feature type="domain" description="AB hydrolase-1" evidence="2">
    <location>
        <begin position="34"/>
        <end position="287"/>
    </location>
</feature>
<comment type="caution">
    <text evidence="3">The sequence shown here is derived from an EMBL/GenBank/DDBJ whole genome shotgun (WGS) entry which is preliminary data.</text>
</comment>
<keyword evidence="1 3" id="KW-0378">Hydrolase</keyword>
<evidence type="ECO:0000259" key="2">
    <source>
        <dbReference type="Pfam" id="PF00561"/>
    </source>
</evidence>
<accession>A0A934X4B6</accession>
<dbReference type="EMBL" id="JADIXZ010000001">
    <property type="protein sequence ID" value="MBK6299964.1"/>
    <property type="molecule type" value="Genomic_DNA"/>
</dbReference>
<evidence type="ECO:0000313" key="3">
    <source>
        <dbReference type="EMBL" id="MBK6299964.1"/>
    </source>
</evidence>
<dbReference type="InterPro" id="IPR000073">
    <property type="entry name" value="AB_hydrolase_1"/>
</dbReference>